<dbReference type="AlphaFoldDB" id="A0A2R5G622"/>
<evidence type="ECO:0000313" key="2">
    <source>
        <dbReference type="EMBL" id="GBG23501.1"/>
    </source>
</evidence>
<dbReference type="SUPFAM" id="SSF52540">
    <property type="entry name" value="P-loop containing nucleoside triphosphate hydrolases"/>
    <property type="match status" value="1"/>
</dbReference>
<dbReference type="Pfam" id="PF13614">
    <property type="entry name" value="AAA_31"/>
    <property type="match status" value="1"/>
</dbReference>
<name>A0A2R5G622_NOSCO</name>
<accession>A0A2R5G622</accession>
<dbReference type="EMBL" id="BDUD01000002">
    <property type="protein sequence ID" value="GBG23501.1"/>
    <property type="molecule type" value="Genomic_DNA"/>
</dbReference>
<organism evidence="2 3">
    <name type="scientific">Nostoc commune NIES-4072</name>
    <dbReference type="NCBI Taxonomy" id="2005467"/>
    <lineage>
        <taxon>Bacteria</taxon>
        <taxon>Bacillati</taxon>
        <taxon>Cyanobacteriota</taxon>
        <taxon>Cyanophyceae</taxon>
        <taxon>Nostocales</taxon>
        <taxon>Nostocaceae</taxon>
        <taxon>Nostoc</taxon>
    </lineage>
</organism>
<keyword evidence="3" id="KW-1185">Reference proteome</keyword>
<dbReference type="PANTHER" id="PTHR13696:SF52">
    <property type="entry name" value="PARA FAMILY PROTEIN CT_582"/>
    <property type="match status" value="1"/>
</dbReference>
<dbReference type="PANTHER" id="PTHR13696">
    <property type="entry name" value="P-LOOP CONTAINING NUCLEOSIDE TRIPHOSPHATE HYDROLASE"/>
    <property type="match status" value="1"/>
</dbReference>
<dbReference type="Proteomes" id="UP000245124">
    <property type="component" value="Unassembled WGS sequence"/>
</dbReference>
<dbReference type="Gene3D" id="3.40.50.300">
    <property type="entry name" value="P-loop containing nucleotide triphosphate hydrolases"/>
    <property type="match status" value="1"/>
</dbReference>
<dbReference type="InterPro" id="IPR027417">
    <property type="entry name" value="P-loop_NTPase"/>
</dbReference>
<sequence>MTGSRKYSNQEREKIMPANLTLSIETNAGGVAKSTISYNLAYELGVRGYSVALLDIDPNESLTLFCGLGEFKTQGTMANVYHPDFNGNWPLVTAWQGKIDKIQVCKGGKELHETIREVSKDLRGAYTLADRLSDYPLSHDFVIIDCPATLEPLPLTALAASSHVLIPIQPEYKASQSAAAMIEWYYFNCKRLRLKPTPKILGIVPTRWKSDWGAHRSIVEELPLVCKNLGIQYFSPIRESADILNASGRGLPLGIYRPGKEARGDFLPIVDALVNELKLIRG</sequence>
<dbReference type="InterPro" id="IPR025669">
    <property type="entry name" value="AAA_dom"/>
</dbReference>
<protein>
    <submittedName>
        <fullName evidence="2">Cobyrinic acid a,c-diamide synthase</fullName>
    </submittedName>
</protein>
<evidence type="ECO:0000259" key="1">
    <source>
        <dbReference type="Pfam" id="PF13614"/>
    </source>
</evidence>
<evidence type="ECO:0000313" key="3">
    <source>
        <dbReference type="Proteomes" id="UP000245124"/>
    </source>
</evidence>
<feature type="domain" description="AAA" evidence="1">
    <location>
        <begin position="22"/>
        <end position="183"/>
    </location>
</feature>
<proteinExistence type="predicted"/>
<reference evidence="2 3" key="1">
    <citation type="submission" date="2017-06" db="EMBL/GenBank/DDBJ databases">
        <title>Genome sequencing of cyanobaciteial culture collection at National Institute for Environmental Studies (NIES).</title>
        <authorList>
            <person name="Hirose Y."/>
            <person name="Shimura Y."/>
            <person name="Fujisawa T."/>
            <person name="Nakamura Y."/>
            <person name="Kawachi M."/>
        </authorList>
    </citation>
    <scope>NUCLEOTIDE SEQUENCE [LARGE SCALE GENOMIC DNA]</scope>
    <source>
        <strain evidence="2 3">NIES-4072</strain>
    </source>
</reference>
<comment type="caution">
    <text evidence="2">The sequence shown here is derived from an EMBL/GenBank/DDBJ whole genome shotgun (WGS) entry which is preliminary data.</text>
</comment>
<dbReference type="InterPro" id="IPR050678">
    <property type="entry name" value="DNA_Partitioning_ATPase"/>
</dbReference>
<dbReference type="CDD" id="cd02042">
    <property type="entry name" value="ParAB_family"/>
    <property type="match status" value="1"/>
</dbReference>
<gene>
    <name evidence="2" type="ORF">NIES4072_72130</name>
</gene>